<protein>
    <submittedName>
        <fullName evidence="1">Uncharacterized protein</fullName>
    </submittedName>
</protein>
<reference evidence="1" key="1">
    <citation type="submission" date="2025-08" db="UniProtKB">
        <authorList>
            <consortium name="Ensembl"/>
        </authorList>
    </citation>
    <scope>IDENTIFICATION</scope>
</reference>
<organism evidence="1 2">
    <name type="scientific">Otus sunia</name>
    <name type="common">Oriental scops-owl</name>
    <dbReference type="NCBI Taxonomy" id="257818"/>
    <lineage>
        <taxon>Eukaryota</taxon>
        <taxon>Metazoa</taxon>
        <taxon>Chordata</taxon>
        <taxon>Craniata</taxon>
        <taxon>Vertebrata</taxon>
        <taxon>Euteleostomi</taxon>
        <taxon>Archelosauria</taxon>
        <taxon>Archosauria</taxon>
        <taxon>Dinosauria</taxon>
        <taxon>Saurischia</taxon>
        <taxon>Theropoda</taxon>
        <taxon>Coelurosauria</taxon>
        <taxon>Aves</taxon>
        <taxon>Neognathae</taxon>
        <taxon>Neoaves</taxon>
        <taxon>Telluraves</taxon>
        <taxon>Strigiformes</taxon>
        <taxon>Strigidae</taxon>
        <taxon>Otus</taxon>
    </lineage>
</organism>
<sequence>MGLRSTRITFKCQYTSLLCGPDGFGGLRLCPSSHPAAAVAPRQSEGQVLGVKPAFTFLWCKQHYTRWYTDNPTCGH</sequence>
<name>A0A8C8BBI5_9STRI</name>
<accession>A0A8C8BBI5</accession>
<dbReference type="AlphaFoldDB" id="A0A8C8BBI5"/>
<dbReference type="Ensembl" id="ENSOSUT00000019403.1">
    <property type="protein sequence ID" value="ENSOSUP00000018786.1"/>
    <property type="gene ID" value="ENSOSUG00000013251.1"/>
</dbReference>
<proteinExistence type="predicted"/>
<evidence type="ECO:0000313" key="1">
    <source>
        <dbReference type="Ensembl" id="ENSOSUP00000018786.1"/>
    </source>
</evidence>
<keyword evidence="2" id="KW-1185">Reference proteome</keyword>
<reference evidence="1" key="2">
    <citation type="submission" date="2025-09" db="UniProtKB">
        <authorList>
            <consortium name="Ensembl"/>
        </authorList>
    </citation>
    <scope>IDENTIFICATION</scope>
</reference>
<evidence type="ECO:0000313" key="2">
    <source>
        <dbReference type="Proteomes" id="UP000694552"/>
    </source>
</evidence>
<dbReference type="Proteomes" id="UP000694552">
    <property type="component" value="Unplaced"/>
</dbReference>